<dbReference type="RefSeq" id="WP_324835981.1">
    <property type="nucleotide sequence ID" value="NZ_JAJGWQ010000003.1"/>
</dbReference>
<accession>A0ABU6BQU3</accession>
<sequence length="173" mass="19553">MKNPFTTIRLTNKNVNASADTERDVKYFQLFANELTKDILFAVGIYDTYALTIFQMACYAMNTSGECEVLLADLDAALGIKQARTRTKSLNLLRHTKLIKTVNVNKIGKMIVYVNARAASNTSLIKCFERAKFKDELNKSALNSDGHIEPLWADAFKNYEKNKGKQKSNDIPF</sequence>
<reference evidence="1 2" key="1">
    <citation type="journal article" date="2023" name="Int J Dairy Technol">
        <title>Genome based analysis of Pseudomonas paracarnis RQ057, a strain responsible for blue discoloration spoilage in processed cheese.</title>
        <authorList>
            <person name="Rodrigues Rd.S."/>
            <person name="Machado S.G."/>
            <person name="de Carvalho A.F."/>
            <person name="Nero L.A."/>
        </authorList>
    </citation>
    <scope>NUCLEOTIDE SEQUENCE [LARGE SCALE GENOMIC DNA]</scope>
    <source>
        <strain evidence="1 2">RQ057</strain>
    </source>
</reference>
<protein>
    <recommendedName>
        <fullName evidence="3">Plasmid replication protein RepL domain-containing protein</fullName>
    </recommendedName>
</protein>
<gene>
    <name evidence="1" type="ORF">LLW09_07655</name>
</gene>
<organism evidence="1 2">
    <name type="scientific">Pseudomonas paracarnis</name>
    <dbReference type="NCBI Taxonomy" id="2750625"/>
    <lineage>
        <taxon>Bacteria</taxon>
        <taxon>Pseudomonadati</taxon>
        <taxon>Pseudomonadota</taxon>
        <taxon>Gammaproteobacteria</taxon>
        <taxon>Pseudomonadales</taxon>
        <taxon>Pseudomonadaceae</taxon>
        <taxon>Pseudomonas</taxon>
    </lineage>
</organism>
<dbReference type="Proteomes" id="UP001336015">
    <property type="component" value="Unassembled WGS sequence"/>
</dbReference>
<keyword evidence="2" id="KW-1185">Reference proteome</keyword>
<evidence type="ECO:0000313" key="2">
    <source>
        <dbReference type="Proteomes" id="UP001336015"/>
    </source>
</evidence>
<evidence type="ECO:0000313" key="1">
    <source>
        <dbReference type="EMBL" id="MEB3782429.1"/>
    </source>
</evidence>
<comment type="caution">
    <text evidence="1">The sequence shown here is derived from an EMBL/GenBank/DDBJ whole genome shotgun (WGS) entry which is preliminary data.</text>
</comment>
<evidence type="ECO:0008006" key="3">
    <source>
        <dbReference type="Google" id="ProtNLM"/>
    </source>
</evidence>
<name>A0ABU6BQU3_9PSED</name>
<proteinExistence type="predicted"/>
<dbReference type="EMBL" id="JAJGWQ010000003">
    <property type="protein sequence ID" value="MEB3782429.1"/>
    <property type="molecule type" value="Genomic_DNA"/>
</dbReference>